<dbReference type="RefSeq" id="WP_163104337.1">
    <property type="nucleotide sequence ID" value="NZ_JAAAWO010000001.1"/>
</dbReference>
<reference evidence="2 3" key="1">
    <citation type="submission" date="2020-01" db="EMBL/GenBank/DDBJ databases">
        <title>Genomes of bacteria type strains.</title>
        <authorList>
            <person name="Chen J."/>
            <person name="Zhu S."/>
            <person name="Yang J."/>
        </authorList>
    </citation>
    <scope>NUCLEOTIDE SEQUENCE [LARGE SCALE GENOMIC DNA]</scope>
    <source>
        <strain evidence="2 3">LMG 24078</strain>
    </source>
</reference>
<dbReference type="Proteomes" id="UP000471381">
    <property type="component" value="Unassembled WGS sequence"/>
</dbReference>
<evidence type="ECO:0000256" key="1">
    <source>
        <dbReference type="SAM" id="SignalP"/>
    </source>
</evidence>
<protein>
    <recommendedName>
        <fullName evidence="4">Tetratricopeptide repeat protein</fullName>
    </recommendedName>
</protein>
<feature type="chain" id="PRO_5026907210" description="Tetratricopeptide repeat protein" evidence="1">
    <location>
        <begin position="33"/>
        <end position="397"/>
    </location>
</feature>
<evidence type="ECO:0000313" key="2">
    <source>
        <dbReference type="EMBL" id="NDW13963.1"/>
    </source>
</evidence>
<sequence>MFNPLPSCVTFCCFLITASASLLLSMPTIVNAEPVINNATQEVSKDTIIATWQPTTTTLSTISDAEKLLTASRFLSASGNERQQVTQFVSRLRSSQTKLSYEQRQRLVILEARLMQGVHKFDDALQHLNTIDTTHSGAAQLLLADINIQRGQGDKAKQHCEQLMGKTSFLLAFGCVLNADFSIAPSEDVYNKLQKFERYSSLTNAESINEAEYIWFRETLASMALALEKPNLAVQQLSEFTLSTLPVSALITWADAHYATGQYDTITTVLGQEVSNISRLDDALLLRWVKAQKALNLDDTKEMRLLSKRMQIRAWREDTSHAAQVASYYLDVDYQPQLALKFARLNWEYAQTKHDEHLLKRAEKALSAKDAEAAQATHGSQASQIFQVSQTSQITES</sequence>
<comment type="caution">
    <text evidence="2">The sequence shown here is derived from an EMBL/GenBank/DDBJ whole genome shotgun (WGS) entry which is preliminary data.</text>
</comment>
<proteinExistence type="predicted"/>
<accession>A0A6N9T9J7</accession>
<dbReference type="EMBL" id="JAAAWO010000001">
    <property type="protein sequence ID" value="NDW13963.1"/>
    <property type="molecule type" value="Genomic_DNA"/>
</dbReference>
<dbReference type="AlphaFoldDB" id="A0A6N9T9J7"/>
<gene>
    <name evidence="2" type="ORF">GTQ48_00260</name>
</gene>
<feature type="signal peptide" evidence="1">
    <location>
        <begin position="1"/>
        <end position="32"/>
    </location>
</feature>
<name>A0A6N9T9J7_9ALTE</name>
<evidence type="ECO:0008006" key="4">
    <source>
        <dbReference type="Google" id="ProtNLM"/>
    </source>
</evidence>
<evidence type="ECO:0000313" key="3">
    <source>
        <dbReference type="Proteomes" id="UP000471381"/>
    </source>
</evidence>
<keyword evidence="1" id="KW-0732">Signal</keyword>
<organism evidence="2 3">
    <name type="scientific">Alteromonas genovensis</name>
    <dbReference type="NCBI Taxonomy" id="471225"/>
    <lineage>
        <taxon>Bacteria</taxon>
        <taxon>Pseudomonadati</taxon>
        <taxon>Pseudomonadota</taxon>
        <taxon>Gammaproteobacteria</taxon>
        <taxon>Alteromonadales</taxon>
        <taxon>Alteromonadaceae</taxon>
        <taxon>Alteromonas/Salinimonas group</taxon>
        <taxon>Alteromonas</taxon>
    </lineage>
</organism>
<keyword evidence="3" id="KW-1185">Reference proteome</keyword>